<evidence type="ECO:0008006" key="4">
    <source>
        <dbReference type="Google" id="ProtNLM"/>
    </source>
</evidence>
<proteinExistence type="predicted"/>
<comment type="caution">
    <text evidence="2">The sequence shown here is derived from an EMBL/GenBank/DDBJ whole genome shotgun (WGS) entry which is preliminary data.</text>
</comment>
<name>A0A368V1C5_9BACT</name>
<reference evidence="2 3" key="1">
    <citation type="submission" date="2018-07" db="EMBL/GenBank/DDBJ databases">
        <title>Freshwater and sediment microbial communities from various areas in North America, analyzing microbe dynamics in response to fracking.</title>
        <authorList>
            <person name="Lamendella R."/>
        </authorList>
    </citation>
    <scope>NUCLEOTIDE SEQUENCE [LARGE SCALE GENOMIC DNA]</scope>
    <source>
        <strain evidence="2 3">160A</strain>
    </source>
</reference>
<evidence type="ECO:0000256" key="1">
    <source>
        <dbReference type="SAM" id="Phobius"/>
    </source>
</evidence>
<dbReference type="Proteomes" id="UP000252733">
    <property type="component" value="Unassembled WGS sequence"/>
</dbReference>
<accession>A0A368V1C5</accession>
<gene>
    <name evidence="2" type="ORF">DFO77_111104</name>
</gene>
<dbReference type="AlphaFoldDB" id="A0A368V1C5"/>
<feature type="transmembrane region" description="Helical" evidence="1">
    <location>
        <begin position="142"/>
        <end position="163"/>
    </location>
</feature>
<organism evidence="2 3">
    <name type="scientific">Marinilabilia salmonicolor</name>
    <dbReference type="NCBI Taxonomy" id="989"/>
    <lineage>
        <taxon>Bacteria</taxon>
        <taxon>Pseudomonadati</taxon>
        <taxon>Bacteroidota</taxon>
        <taxon>Bacteroidia</taxon>
        <taxon>Marinilabiliales</taxon>
        <taxon>Marinilabiliaceae</taxon>
        <taxon>Marinilabilia</taxon>
    </lineage>
</organism>
<dbReference type="EMBL" id="QPIZ01000011">
    <property type="protein sequence ID" value="RCW34603.1"/>
    <property type="molecule type" value="Genomic_DNA"/>
</dbReference>
<keyword evidence="1" id="KW-1133">Transmembrane helix</keyword>
<evidence type="ECO:0000313" key="3">
    <source>
        <dbReference type="Proteomes" id="UP000252733"/>
    </source>
</evidence>
<sequence length="164" mass="19159">MQTCLTWNKGLFSNLYEIYSSGNKIGNLRDKTFSRYSSGEINNQKYLFKTSGVFKQHTQIFDQTDNKFIGEIHYNNWMTKATLTINGKSINWRYDNLWNTKWRLFNSEGVDIRYSGSSISGRIDSNVDDALLLLSGLFVTNYYWESIITIMIAVFLPLWIVFLN</sequence>
<evidence type="ECO:0000313" key="2">
    <source>
        <dbReference type="EMBL" id="RCW34603.1"/>
    </source>
</evidence>
<protein>
    <recommendedName>
        <fullName evidence="4">YD repeat-containing protein</fullName>
    </recommendedName>
</protein>
<keyword evidence="3" id="KW-1185">Reference proteome</keyword>
<keyword evidence="1" id="KW-0472">Membrane</keyword>
<keyword evidence="1" id="KW-0812">Transmembrane</keyword>